<feature type="transmembrane region" description="Helical" evidence="7">
    <location>
        <begin position="25"/>
        <end position="50"/>
    </location>
</feature>
<keyword evidence="3" id="KW-1003">Cell membrane</keyword>
<evidence type="ECO:0000256" key="6">
    <source>
        <dbReference type="ARBA" id="ARBA00023136"/>
    </source>
</evidence>
<evidence type="ECO:0000256" key="2">
    <source>
        <dbReference type="ARBA" id="ARBA00022448"/>
    </source>
</evidence>
<keyword evidence="5 7" id="KW-1133">Transmembrane helix</keyword>
<evidence type="ECO:0000256" key="3">
    <source>
        <dbReference type="ARBA" id="ARBA00022475"/>
    </source>
</evidence>
<dbReference type="GO" id="GO:0005886">
    <property type="term" value="C:plasma membrane"/>
    <property type="evidence" value="ECO:0007669"/>
    <property type="project" value="UniProtKB-SubCell"/>
</dbReference>
<reference evidence="11" key="1">
    <citation type="submission" date="2016-09" db="EMBL/GenBank/DDBJ databases">
        <authorList>
            <person name="Varghese N."/>
            <person name="Submissions S."/>
        </authorList>
    </citation>
    <scope>NUCLEOTIDE SEQUENCE [LARGE SCALE GENOMIC DNA]</scope>
    <source>
        <strain evidence="11">TNe-862</strain>
    </source>
</reference>
<dbReference type="InterPro" id="IPR003838">
    <property type="entry name" value="ABC3_permease_C"/>
</dbReference>
<organism evidence="10 11">
    <name type="scientific">Paraburkholderia lycopersici</name>
    <dbReference type="NCBI Taxonomy" id="416944"/>
    <lineage>
        <taxon>Bacteria</taxon>
        <taxon>Pseudomonadati</taxon>
        <taxon>Pseudomonadota</taxon>
        <taxon>Betaproteobacteria</taxon>
        <taxon>Burkholderiales</taxon>
        <taxon>Burkholderiaceae</taxon>
        <taxon>Paraburkholderia</taxon>
    </lineage>
</organism>
<accession>A0A1G6SD41</accession>
<evidence type="ECO:0000313" key="10">
    <source>
        <dbReference type="EMBL" id="SDD14653.1"/>
    </source>
</evidence>
<keyword evidence="2" id="KW-0813">Transport</keyword>
<feature type="domain" description="MacB-like periplasmic core" evidence="9">
    <location>
        <begin position="29"/>
        <end position="231"/>
    </location>
</feature>
<evidence type="ECO:0000259" key="8">
    <source>
        <dbReference type="Pfam" id="PF02687"/>
    </source>
</evidence>
<dbReference type="Pfam" id="PF02687">
    <property type="entry name" value="FtsX"/>
    <property type="match status" value="1"/>
</dbReference>
<evidence type="ECO:0000256" key="1">
    <source>
        <dbReference type="ARBA" id="ARBA00004651"/>
    </source>
</evidence>
<feature type="transmembrane region" description="Helical" evidence="7">
    <location>
        <begin position="305"/>
        <end position="330"/>
    </location>
</feature>
<dbReference type="InterPro" id="IPR051125">
    <property type="entry name" value="ABC-4/HrtB_transporter"/>
</dbReference>
<dbReference type="EMBL" id="FMYQ01000015">
    <property type="protein sequence ID" value="SDD14653.1"/>
    <property type="molecule type" value="Genomic_DNA"/>
</dbReference>
<feature type="transmembrane region" description="Helical" evidence="7">
    <location>
        <begin position="342"/>
        <end position="364"/>
    </location>
</feature>
<gene>
    <name evidence="10" type="ORF">SAMN05421548_11525</name>
</gene>
<feature type="transmembrane region" description="Helical" evidence="7">
    <location>
        <begin position="262"/>
        <end position="285"/>
    </location>
</feature>
<dbReference type="STRING" id="416944.SAMN05421548_11525"/>
<name>A0A1G6SD41_9BURK</name>
<dbReference type="InterPro" id="IPR025857">
    <property type="entry name" value="MacB_PCD"/>
</dbReference>
<dbReference type="PANTHER" id="PTHR43738">
    <property type="entry name" value="ABC TRANSPORTER, MEMBRANE PROTEIN"/>
    <property type="match status" value="1"/>
</dbReference>
<dbReference type="PANTHER" id="PTHR43738:SF1">
    <property type="entry name" value="HEMIN TRANSPORT SYSTEM PERMEASE PROTEIN HRTB-RELATED"/>
    <property type="match status" value="1"/>
</dbReference>
<keyword evidence="4 7" id="KW-0812">Transmembrane</keyword>
<dbReference type="Proteomes" id="UP000198908">
    <property type="component" value="Unassembled WGS sequence"/>
</dbReference>
<comment type="subcellular location">
    <subcellularLocation>
        <location evidence="1">Cell membrane</location>
        <topology evidence="1">Multi-pass membrane protein</topology>
    </subcellularLocation>
</comment>
<protein>
    <submittedName>
        <fullName evidence="10">Putative ABC transport system permease protein</fullName>
    </submittedName>
</protein>
<sequence length="384" mass="42026">MAKRVVMPGILRLAFKLLVNDSAKFTALLIGITFAVFLMVEMMSMFAGILNRSSSTVINVGAKIWVMDPAVQTIASSIGMPDYVLDAVRSIDGVKYAVPLYSGAALVKLRDGTYQATTVIGLDDTTLYGWPRMTRGRIEDIYAENGFIAVQDAEFYKLGNPAPGTDFELNDHRAVVVGIATVASSGLFGTPTLYTTYSRAIQYIPSTRYTTSYILVEPKSERDIAHIKAVVASLGYIAYTKEEFMQRIANFYKYETSLGTNILLMTAISFVVGLSISGQTFYTFILENLEKFGALKAIGAKRRELVAMILFQAAFTALTGYGLGVGLCAASITLARLRIRDYAAMITYGNLALAFAMVVVIASLSSYLGVRRVLRIEPFDIFRG</sequence>
<evidence type="ECO:0000256" key="7">
    <source>
        <dbReference type="SAM" id="Phobius"/>
    </source>
</evidence>
<proteinExistence type="predicted"/>
<dbReference type="Pfam" id="PF12704">
    <property type="entry name" value="MacB_PCD"/>
    <property type="match status" value="1"/>
</dbReference>
<evidence type="ECO:0000256" key="5">
    <source>
        <dbReference type="ARBA" id="ARBA00022989"/>
    </source>
</evidence>
<evidence type="ECO:0000313" key="11">
    <source>
        <dbReference type="Proteomes" id="UP000198908"/>
    </source>
</evidence>
<evidence type="ECO:0000256" key="4">
    <source>
        <dbReference type="ARBA" id="ARBA00022692"/>
    </source>
</evidence>
<evidence type="ECO:0000259" key="9">
    <source>
        <dbReference type="Pfam" id="PF12704"/>
    </source>
</evidence>
<feature type="domain" description="ABC3 transporter permease C-terminal" evidence="8">
    <location>
        <begin position="265"/>
        <end position="378"/>
    </location>
</feature>
<keyword evidence="11" id="KW-1185">Reference proteome</keyword>
<dbReference type="AlphaFoldDB" id="A0A1G6SD41"/>
<keyword evidence="6 7" id="KW-0472">Membrane</keyword>